<dbReference type="OrthoDB" id="9950230at2759"/>
<evidence type="ECO:0000313" key="1">
    <source>
        <dbReference type="EMBL" id="NXE12961.1"/>
    </source>
</evidence>
<reference evidence="1 2" key="1">
    <citation type="submission" date="2019-09" db="EMBL/GenBank/DDBJ databases">
        <title>Bird 10,000 Genomes (B10K) Project - Family phase.</title>
        <authorList>
            <person name="Zhang G."/>
        </authorList>
    </citation>
    <scope>NUCLEOTIDE SEQUENCE [LARGE SCALE GENOMIC DNA]</scope>
    <source>
        <strain evidence="1">B10K-CU-031-23</strain>
    </source>
</reference>
<proteinExistence type="predicted"/>
<organism evidence="1 2">
    <name type="scientific">Lophotis ruficrista</name>
    <dbReference type="NCBI Taxonomy" id="172689"/>
    <lineage>
        <taxon>Eukaryota</taxon>
        <taxon>Metazoa</taxon>
        <taxon>Chordata</taxon>
        <taxon>Craniata</taxon>
        <taxon>Vertebrata</taxon>
        <taxon>Euteleostomi</taxon>
        <taxon>Archelosauria</taxon>
        <taxon>Archosauria</taxon>
        <taxon>Dinosauria</taxon>
        <taxon>Saurischia</taxon>
        <taxon>Theropoda</taxon>
        <taxon>Coelurosauria</taxon>
        <taxon>Aves</taxon>
        <taxon>Neognathae</taxon>
        <taxon>Neoaves</taxon>
        <taxon>Otidimorphae</taxon>
        <taxon>Otidiformes</taxon>
        <taxon>Otididae</taxon>
        <taxon>Lophotis</taxon>
    </lineage>
</organism>
<dbReference type="Proteomes" id="UP000533896">
    <property type="component" value="Unassembled WGS sequence"/>
</dbReference>
<evidence type="ECO:0000313" key="2">
    <source>
        <dbReference type="Proteomes" id="UP000533896"/>
    </source>
</evidence>
<name>A0A7K8K7F8_9AVES</name>
<comment type="caution">
    <text evidence="1">The sequence shown here is derived from an EMBL/GenBank/DDBJ whole genome shotgun (WGS) entry which is preliminary data.</text>
</comment>
<sequence length="87" mass="9639">TNSNEADLFNCLGKNPFQGISRLSKFWKNPGKISRNWKAPDGLYWICGKRAYFKLPPTWGGTCTIGLIQPGFFLLPSHAGDKLGVPV</sequence>
<dbReference type="AlphaFoldDB" id="A0A7K8K7F8"/>
<gene>
    <name evidence="1" type="primary">Erv31_3</name>
    <name evidence="1" type="ORF">LOPRUF_R15516</name>
</gene>
<feature type="non-terminal residue" evidence="1">
    <location>
        <position position="1"/>
    </location>
</feature>
<keyword evidence="2" id="KW-1185">Reference proteome</keyword>
<dbReference type="EMBL" id="VWYV01000949">
    <property type="protein sequence ID" value="NXE12961.1"/>
    <property type="molecule type" value="Genomic_DNA"/>
</dbReference>
<protein>
    <submittedName>
        <fullName evidence="1">ENR1 protein</fullName>
    </submittedName>
</protein>
<accession>A0A7K8K7F8</accession>
<feature type="non-terminal residue" evidence="1">
    <location>
        <position position="87"/>
    </location>
</feature>